<keyword evidence="5" id="KW-0597">Phosphoprotein</keyword>
<dbReference type="PROSITE" id="PS50885">
    <property type="entry name" value="HAMP"/>
    <property type="match status" value="1"/>
</dbReference>
<evidence type="ECO:0000259" key="14">
    <source>
        <dbReference type="PROSITE" id="PS50885"/>
    </source>
</evidence>
<organism evidence="15 16">
    <name type="scientific">Paenibacillus catalpae</name>
    <dbReference type="NCBI Taxonomy" id="1045775"/>
    <lineage>
        <taxon>Bacteria</taxon>
        <taxon>Bacillati</taxon>
        <taxon>Bacillota</taxon>
        <taxon>Bacilli</taxon>
        <taxon>Bacillales</taxon>
        <taxon>Paenibacillaceae</taxon>
        <taxon>Paenibacillus</taxon>
    </lineage>
</organism>
<reference evidence="16" key="1">
    <citation type="submission" date="2016-10" db="EMBL/GenBank/DDBJ databases">
        <authorList>
            <person name="Varghese N."/>
            <person name="Submissions S."/>
        </authorList>
    </citation>
    <scope>NUCLEOTIDE SEQUENCE [LARGE SCALE GENOMIC DNA]</scope>
    <source>
        <strain evidence="16">CGMCC 1.10784</strain>
    </source>
</reference>
<keyword evidence="12" id="KW-0812">Transmembrane</keyword>
<evidence type="ECO:0000256" key="7">
    <source>
        <dbReference type="ARBA" id="ARBA00022741"/>
    </source>
</evidence>
<keyword evidence="6" id="KW-0808">Transferase</keyword>
<evidence type="ECO:0000256" key="12">
    <source>
        <dbReference type="SAM" id="Phobius"/>
    </source>
</evidence>
<evidence type="ECO:0000256" key="1">
    <source>
        <dbReference type="ARBA" id="ARBA00000085"/>
    </source>
</evidence>
<evidence type="ECO:0000256" key="9">
    <source>
        <dbReference type="ARBA" id="ARBA00022840"/>
    </source>
</evidence>
<dbReference type="InterPro" id="IPR003594">
    <property type="entry name" value="HATPase_dom"/>
</dbReference>
<comment type="subcellular location">
    <subcellularLocation>
        <location evidence="2">Cell membrane</location>
        <topology evidence="2">Multi-pass membrane protein</topology>
    </subcellularLocation>
</comment>
<dbReference type="SUPFAM" id="SSF55874">
    <property type="entry name" value="ATPase domain of HSP90 chaperone/DNA topoisomerase II/histidine kinase"/>
    <property type="match status" value="1"/>
</dbReference>
<dbReference type="InterPro" id="IPR050640">
    <property type="entry name" value="Bact_2-comp_sensor_kinase"/>
</dbReference>
<dbReference type="Pfam" id="PF02518">
    <property type="entry name" value="HATPase_c"/>
    <property type="match status" value="1"/>
</dbReference>
<proteinExistence type="predicted"/>
<evidence type="ECO:0000256" key="10">
    <source>
        <dbReference type="ARBA" id="ARBA00023012"/>
    </source>
</evidence>
<keyword evidence="10" id="KW-0902">Two-component regulatory system</keyword>
<evidence type="ECO:0000256" key="8">
    <source>
        <dbReference type="ARBA" id="ARBA00022777"/>
    </source>
</evidence>
<dbReference type="GO" id="GO:0005886">
    <property type="term" value="C:plasma membrane"/>
    <property type="evidence" value="ECO:0007669"/>
    <property type="project" value="UniProtKB-SubCell"/>
</dbReference>
<feature type="domain" description="Histidine kinase" evidence="13">
    <location>
        <begin position="502"/>
        <end position="608"/>
    </location>
</feature>
<feature type="transmembrane region" description="Helical" evidence="12">
    <location>
        <begin position="319"/>
        <end position="339"/>
    </location>
</feature>
<dbReference type="RefSeq" id="WP_175532900.1">
    <property type="nucleotide sequence ID" value="NZ_FOMT01000003.1"/>
</dbReference>
<dbReference type="Gene3D" id="3.30.565.10">
    <property type="entry name" value="Histidine kinase-like ATPase, C-terminal domain"/>
    <property type="match status" value="1"/>
</dbReference>
<name>A0A1I2BSS5_9BACL</name>
<dbReference type="AlphaFoldDB" id="A0A1I2BSS5"/>
<dbReference type="GO" id="GO:0000155">
    <property type="term" value="F:phosphorelay sensor kinase activity"/>
    <property type="evidence" value="ECO:0007669"/>
    <property type="project" value="InterPro"/>
</dbReference>
<evidence type="ECO:0000256" key="5">
    <source>
        <dbReference type="ARBA" id="ARBA00022553"/>
    </source>
</evidence>
<dbReference type="Gene3D" id="1.10.287.130">
    <property type="match status" value="1"/>
</dbReference>
<evidence type="ECO:0000256" key="3">
    <source>
        <dbReference type="ARBA" id="ARBA00012438"/>
    </source>
</evidence>
<evidence type="ECO:0000256" key="6">
    <source>
        <dbReference type="ARBA" id="ARBA00022679"/>
    </source>
</evidence>
<gene>
    <name evidence="15" type="ORF">SAMN05216378_3649</name>
</gene>
<dbReference type="SUPFAM" id="SSF158472">
    <property type="entry name" value="HAMP domain-like"/>
    <property type="match status" value="1"/>
</dbReference>
<accession>A0A1I2BSS5</accession>
<evidence type="ECO:0000256" key="11">
    <source>
        <dbReference type="ARBA" id="ARBA00023136"/>
    </source>
</evidence>
<evidence type="ECO:0000313" key="15">
    <source>
        <dbReference type="EMBL" id="SFE59119.1"/>
    </source>
</evidence>
<evidence type="ECO:0000256" key="2">
    <source>
        <dbReference type="ARBA" id="ARBA00004651"/>
    </source>
</evidence>
<dbReference type="EC" id="2.7.13.3" evidence="3"/>
<keyword evidence="4" id="KW-1003">Cell membrane</keyword>
<dbReference type="InterPro" id="IPR004358">
    <property type="entry name" value="Sig_transdc_His_kin-like_C"/>
</dbReference>
<feature type="domain" description="HAMP" evidence="14">
    <location>
        <begin position="340"/>
        <end position="392"/>
    </location>
</feature>
<keyword evidence="12" id="KW-1133">Transmembrane helix</keyword>
<keyword evidence="8" id="KW-0418">Kinase</keyword>
<dbReference type="InterPro" id="IPR036890">
    <property type="entry name" value="HATPase_C_sf"/>
</dbReference>
<dbReference type="STRING" id="1045775.SAMN05216378_3649"/>
<keyword evidence="7" id="KW-0547">Nucleotide-binding</keyword>
<dbReference type="EMBL" id="FOMT01000003">
    <property type="protein sequence ID" value="SFE59119.1"/>
    <property type="molecule type" value="Genomic_DNA"/>
</dbReference>
<dbReference type="SMART" id="SM00387">
    <property type="entry name" value="HATPase_c"/>
    <property type="match status" value="1"/>
</dbReference>
<evidence type="ECO:0000313" key="16">
    <source>
        <dbReference type="Proteomes" id="UP000198855"/>
    </source>
</evidence>
<evidence type="ECO:0000259" key="13">
    <source>
        <dbReference type="PROSITE" id="PS50109"/>
    </source>
</evidence>
<dbReference type="GO" id="GO:0005524">
    <property type="term" value="F:ATP binding"/>
    <property type="evidence" value="ECO:0007669"/>
    <property type="project" value="UniProtKB-KW"/>
</dbReference>
<keyword evidence="11 12" id="KW-0472">Membrane</keyword>
<dbReference type="InterPro" id="IPR010559">
    <property type="entry name" value="Sig_transdc_His_kin_internal"/>
</dbReference>
<comment type="catalytic activity">
    <reaction evidence="1">
        <text>ATP + protein L-histidine = ADP + protein N-phospho-L-histidine.</text>
        <dbReference type="EC" id="2.7.13.3"/>
    </reaction>
</comment>
<evidence type="ECO:0000256" key="4">
    <source>
        <dbReference type="ARBA" id="ARBA00022475"/>
    </source>
</evidence>
<feature type="transmembrane region" description="Helical" evidence="12">
    <location>
        <begin position="20"/>
        <end position="42"/>
    </location>
</feature>
<keyword evidence="9" id="KW-0067">ATP-binding</keyword>
<dbReference type="PANTHER" id="PTHR34220">
    <property type="entry name" value="SENSOR HISTIDINE KINASE YPDA"/>
    <property type="match status" value="1"/>
</dbReference>
<sequence length="612" mass="70491">MRHLLQKIKGPDSIWYSIRVRLVLTLMGIICILLASISYYSYSRTVDLIEIRTQETTYRQFRQTENNLQNFMNEVDQLSKTFLLDDRVQKILLWEPLSKPDFLGLQKDITDRAMEYFANYDFLDSLYIFGETGVVVGGTPQKNQSIDDPNKTYPFYHSELYKQIKEKFPVLFWTGGHISTDFLRINDTVSRAEPEYIITAVRGVKPIESSKMSASMVINIKESKMSSIYSALQDSSNSKMSIVDDSGRIISSSDPSDIGKSHPYFNKFQEQQEFGSFSASRNDKQELVIFYRMSKTGWYLCSEVPKAEYLKDIGKMKQLYIFMFLISITLMSVSTSFWINRVMHPLKELVKGMKNIGRGNLGLKLQPVADKEIRYVIDQFNSMSDNIVSLKQKSETDELEKRRLEIEMLRAQINPHFLYNTLNTIKWMAVVIEADNIRKCVTSLGNLLRPIYSDTTPICTLKEEISYVQDYINIMNYRFGDEITFEMAISDQDMYCSTPRLMLQPIIENALLHGRMKKGLIRIEAKKEKGTLQFSIKDNGVGIEETEVKKINEYIRTGMRIGDTSKQSVGLLNVNKRIQLHFGEGYGLHLKSVLGEGTEVIVTLPYESVQKS</sequence>
<dbReference type="PRINTS" id="PR00344">
    <property type="entry name" value="BCTRLSENSOR"/>
</dbReference>
<dbReference type="InterPro" id="IPR005467">
    <property type="entry name" value="His_kinase_dom"/>
</dbReference>
<dbReference type="PANTHER" id="PTHR34220:SF7">
    <property type="entry name" value="SENSOR HISTIDINE KINASE YPDA"/>
    <property type="match status" value="1"/>
</dbReference>
<dbReference type="Proteomes" id="UP000198855">
    <property type="component" value="Unassembled WGS sequence"/>
</dbReference>
<dbReference type="Pfam" id="PF00672">
    <property type="entry name" value="HAMP"/>
    <property type="match status" value="1"/>
</dbReference>
<dbReference type="SMART" id="SM00304">
    <property type="entry name" value="HAMP"/>
    <property type="match status" value="1"/>
</dbReference>
<dbReference type="CDD" id="cd06225">
    <property type="entry name" value="HAMP"/>
    <property type="match status" value="1"/>
</dbReference>
<dbReference type="Pfam" id="PF06580">
    <property type="entry name" value="His_kinase"/>
    <property type="match status" value="1"/>
</dbReference>
<dbReference type="InterPro" id="IPR003660">
    <property type="entry name" value="HAMP_dom"/>
</dbReference>
<protein>
    <recommendedName>
        <fullName evidence="3">histidine kinase</fullName>
        <ecNumber evidence="3">2.7.13.3</ecNumber>
    </recommendedName>
</protein>
<dbReference type="Gene3D" id="3.30.450.20">
    <property type="entry name" value="PAS domain"/>
    <property type="match status" value="1"/>
</dbReference>
<dbReference type="PROSITE" id="PS50109">
    <property type="entry name" value="HIS_KIN"/>
    <property type="match status" value="1"/>
</dbReference>
<keyword evidence="16" id="KW-1185">Reference proteome</keyword>